<evidence type="ECO:0000313" key="3">
    <source>
        <dbReference type="Proteomes" id="UP000187439"/>
    </source>
</evidence>
<dbReference type="InterPro" id="IPR007159">
    <property type="entry name" value="SpoVT-AbrB_dom"/>
</dbReference>
<dbReference type="Gene3D" id="2.10.260.10">
    <property type="match status" value="1"/>
</dbReference>
<dbReference type="Proteomes" id="UP000187439">
    <property type="component" value="Unassembled WGS sequence"/>
</dbReference>
<accession>A0A1R0XKQ1</accession>
<dbReference type="InterPro" id="IPR037914">
    <property type="entry name" value="SpoVT-AbrB_sf"/>
</dbReference>
<sequence length="111" mass="12416">MNENNSNESKVIHVTVATEPMARGVVKTWGNSLAMRIPADVAKMYKFFDGVEIEFLPSESGFFVQPHVYPAADDQDGLRAFYLSLVAQVTPDMEGYEDEEALWEPVGDEID</sequence>
<evidence type="ECO:0000313" key="2">
    <source>
        <dbReference type="EMBL" id="OMD35666.1"/>
    </source>
</evidence>
<dbReference type="GO" id="GO:0003677">
    <property type="term" value="F:DNA binding"/>
    <property type="evidence" value="ECO:0007669"/>
    <property type="project" value="InterPro"/>
</dbReference>
<dbReference type="RefSeq" id="WP_076121287.1">
    <property type="nucleotide sequence ID" value="NZ_MPTC01000037.1"/>
</dbReference>
<organism evidence="2 3">
    <name type="scientific">Paenibacillus odorifer</name>
    <dbReference type="NCBI Taxonomy" id="189426"/>
    <lineage>
        <taxon>Bacteria</taxon>
        <taxon>Bacillati</taxon>
        <taxon>Bacillota</taxon>
        <taxon>Bacilli</taxon>
        <taxon>Bacillales</taxon>
        <taxon>Paenibacillaceae</taxon>
        <taxon>Paenibacillus</taxon>
    </lineage>
</organism>
<evidence type="ECO:0000259" key="1">
    <source>
        <dbReference type="SMART" id="SM00966"/>
    </source>
</evidence>
<dbReference type="AlphaFoldDB" id="A0A1R0XKQ1"/>
<feature type="domain" description="SpoVT-AbrB" evidence="1">
    <location>
        <begin position="27"/>
        <end position="72"/>
    </location>
</feature>
<gene>
    <name evidence="2" type="ORF">BSK52_26565</name>
</gene>
<name>A0A1R0XKQ1_9BACL</name>
<dbReference type="EMBL" id="MPTC01000037">
    <property type="protein sequence ID" value="OMD35666.1"/>
    <property type="molecule type" value="Genomic_DNA"/>
</dbReference>
<dbReference type="OrthoDB" id="9795766at2"/>
<protein>
    <recommendedName>
        <fullName evidence="1">SpoVT-AbrB domain-containing protein</fullName>
    </recommendedName>
</protein>
<proteinExistence type="predicted"/>
<comment type="caution">
    <text evidence="2">The sequence shown here is derived from an EMBL/GenBank/DDBJ whole genome shotgun (WGS) entry which is preliminary data.</text>
</comment>
<reference evidence="2 3" key="1">
    <citation type="submission" date="2016-10" db="EMBL/GenBank/DDBJ databases">
        <title>Paenibacillus species isolates.</title>
        <authorList>
            <person name="Beno S.M."/>
        </authorList>
    </citation>
    <scope>NUCLEOTIDE SEQUENCE [LARGE SCALE GENOMIC DNA]</scope>
    <source>
        <strain evidence="2 3">FSL H7-0710</strain>
    </source>
</reference>
<dbReference type="SMART" id="SM00966">
    <property type="entry name" value="SpoVT_AbrB"/>
    <property type="match status" value="1"/>
</dbReference>
<dbReference type="SUPFAM" id="SSF89447">
    <property type="entry name" value="AbrB/MazE/MraZ-like"/>
    <property type="match status" value="1"/>
</dbReference>